<dbReference type="Proteomes" id="UP000244334">
    <property type="component" value="Unassembled WGS sequence"/>
</dbReference>
<dbReference type="EMBL" id="LJAM02000186">
    <property type="protein sequence ID" value="RAP71195.1"/>
    <property type="molecule type" value="Genomic_DNA"/>
</dbReference>
<dbReference type="AlphaFoldDB" id="A0A328TQJ1"/>
<protein>
    <submittedName>
        <fullName evidence="1">Uncharacterized protein</fullName>
    </submittedName>
</protein>
<sequence>MSTTLASLLMEHSQHVPQEGEEVYLLRTHTPCRKCNYPEM</sequence>
<accession>A0A328TQJ1</accession>
<gene>
    <name evidence="1" type="ORF">ACZ87_01994</name>
</gene>
<reference evidence="1" key="1">
    <citation type="submission" date="2018-04" db="EMBL/GenBank/DDBJ databases">
        <title>Genomes of the Obligate Erwinia dacicola and Facultative Enterobacter sp. OLF Endosymbionts of the Olive Fruit fly, Bactrocera oleae.</title>
        <authorList>
            <person name="Estes A.M."/>
            <person name="Hearn D.J."/>
            <person name="Agarwal S."/>
            <person name="Pierson E.A."/>
            <person name="Dunning-Hotopp J.C."/>
        </authorList>
    </citation>
    <scope>NUCLEOTIDE SEQUENCE [LARGE SCALE GENOMIC DNA]</scope>
    <source>
        <strain evidence="1">Oroville</strain>
    </source>
</reference>
<comment type="caution">
    <text evidence="1">The sequence shown here is derived from an EMBL/GenBank/DDBJ whole genome shotgun (WGS) entry which is preliminary data.</text>
</comment>
<proteinExistence type="predicted"/>
<evidence type="ECO:0000313" key="1">
    <source>
        <dbReference type="EMBL" id="RAP71195.1"/>
    </source>
</evidence>
<evidence type="ECO:0000313" key="2">
    <source>
        <dbReference type="Proteomes" id="UP000244334"/>
    </source>
</evidence>
<name>A0A328TQJ1_9GAMM</name>
<keyword evidence="2" id="KW-1185">Reference proteome</keyword>
<organism evidence="1 2">
    <name type="scientific">Candidatus Erwinia dacicola</name>
    <dbReference type="NCBI Taxonomy" id="252393"/>
    <lineage>
        <taxon>Bacteria</taxon>
        <taxon>Pseudomonadati</taxon>
        <taxon>Pseudomonadota</taxon>
        <taxon>Gammaproteobacteria</taxon>
        <taxon>Enterobacterales</taxon>
        <taxon>Erwiniaceae</taxon>
        <taxon>Erwinia</taxon>
    </lineage>
</organism>